<keyword evidence="2" id="KW-1133">Transmembrane helix</keyword>
<sequence length="107" mass="12348">MANERTVLIPKEPPPPYTYTCQNATSSSYIAQSFRKPTFRQWLDSKMAEHDTILRRILASIMIATIVSSAIMLFLWRLQQLENNPEDSPPSKFPTHRPWSESTYSTS</sequence>
<dbReference type="AlphaFoldDB" id="A0A8H7Q067"/>
<keyword evidence="4" id="KW-1185">Reference proteome</keyword>
<keyword evidence="2" id="KW-0812">Transmembrane</keyword>
<accession>A0A8H7Q067</accession>
<dbReference type="OrthoDB" id="2313448at2759"/>
<evidence type="ECO:0000313" key="4">
    <source>
        <dbReference type="Proteomes" id="UP000612746"/>
    </source>
</evidence>
<protein>
    <submittedName>
        <fullName evidence="3">Uncharacterized protein</fullName>
    </submittedName>
</protein>
<dbReference type="Proteomes" id="UP000612746">
    <property type="component" value="Unassembled WGS sequence"/>
</dbReference>
<dbReference type="EMBL" id="JAEPRA010000007">
    <property type="protein sequence ID" value="KAG2183115.1"/>
    <property type="molecule type" value="Genomic_DNA"/>
</dbReference>
<feature type="region of interest" description="Disordered" evidence="1">
    <location>
        <begin position="83"/>
        <end position="107"/>
    </location>
</feature>
<name>A0A8H7Q067_9FUNG</name>
<evidence type="ECO:0000256" key="2">
    <source>
        <dbReference type="SAM" id="Phobius"/>
    </source>
</evidence>
<reference evidence="3" key="1">
    <citation type="submission" date="2020-12" db="EMBL/GenBank/DDBJ databases">
        <title>Metabolic potential, ecology and presence of endohyphal bacteria is reflected in genomic diversity of Mucoromycotina.</title>
        <authorList>
            <person name="Muszewska A."/>
            <person name="Okrasinska A."/>
            <person name="Steczkiewicz K."/>
            <person name="Drgas O."/>
            <person name="Orlowska M."/>
            <person name="Perlinska-Lenart U."/>
            <person name="Aleksandrzak-Piekarczyk T."/>
            <person name="Szatraj K."/>
            <person name="Zielenkiewicz U."/>
            <person name="Pilsyk S."/>
            <person name="Malc E."/>
            <person name="Mieczkowski P."/>
            <person name="Kruszewska J.S."/>
            <person name="Biernat P."/>
            <person name="Pawlowska J."/>
        </authorList>
    </citation>
    <scope>NUCLEOTIDE SEQUENCE</scope>
    <source>
        <strain evidence="3">WA0000051536</strain>
    </source>
</reference>
<organism evidence="3 4">
    <name type="scientific">Umbelopsis vinacea</name>
    <dbReference type="NCBI Taxonomy" id="44442"/>
    <lineage>
        <taxon>Eukaryota</taxon>
        <taxon>Fungi</taxon>
        <taxon>Fungi incertae sedis</taxon>
        <taxon>Mucoromycota</taxon>
        <taxon>Mucoromycotina</taxon>
        <taxon>Umbelopsidomycetes</taxon>
        <taxon>Umbelopsidales</taxon>
        <taxon>Umbelopsidaceae</taxon>
        <taxon>Umbelopsis</taxon>
    </lineage>
</organism>
<evidence type="ECO:0000313" key="3">
    <source>
        <dbReference type="EMBL" id="KAG2183115.1"/>
    </source>
</evidence>
<proteinExistence type="predicted"/>
<comment type="caution">
    <text evidence="3">The sequence shown here is derived from an EMBL/GenBank/DDBJ whole genome shotgun (WGS) entry which is preliminary data.</text>
</comment>
<evidence type="ECO:0000256" key="1">
    <source>
        <dbReference type="SAM" id="MobiDB-lite"/>
    </source>
</evidence>
<gene>
    <name evidence="3" type="ORF">INT44_006096</name>
</gene>
<feature type="transmembrane region" description="Helical" evidence="2">
    <location>
        <begin position="57"/>
        <end position="76"/>
    </location>
</feature>
<keyword evidence="2" id="KW-0472">Membrane</keyword>